<evidence type="ECO:0000259" key="2">
    <source>
        <dbReference type="Pfam" id="PF13422"/>
    </source>
</evidence>
<keyword evidence="4" id="KW-1185">Reference proteome</keyword>
<dbReference type="PANTHER" id="PTHR46063">
    <property type="entry name" value="KELCH DOMAIN-CONTAINING PROTEIN"/>
    <property type="match status" value="1"/>
</dbReference>
<evidence type="ECO:0000313" key="4">
    <source>
        <dbReference type="Proteomes" id="UP000245771"/>
    </source>
</evidence>
<reference evidence="3 4" key="1">
    <citation type="journal article" date="2018" name="Mol. Biol. Evol.">
        <title>Broad Genomic Sampling Reveals a Smut Pathogenic Ancestry of the Fungal Clade Ustilaginomycotina.</title>
        <authorList>
            <person name="Kijpornyongpan T."/>
            <person name="Mondo S.J."/>
            <person name="Barry K."/>
            <person name="Sandor L."/>
            <person name="Lee J."/>
            <person name="Lipzen A."/>
            <person name="Pangilinan J."/>
            <person name="LaButti K."/>
            <person name="Hainaut M."/>
            <person name="Henrissat B."/>
            <person name="Grigoriev I.V."/>
            <person name="Spatafora J.W."/>
            <person name="Aime M.C."/>
        </authorList>
    </citation>
    <scope>NUCLEOTIDE SEQUENCE [LARGE SCALE GENOMIC DNA]</scope>
    <source>
        <strain evidence="3 4">MCA 3882</strain>
    </source>
</reference>
<dbReference type="SUPFAM" id="SSF117281">
    <property type="entry name" value="Kelch motif"/>
    <property type="match status" value="1"/>
</dbReference>
<feature type="compositionally biased region" description="Acidic residues" evidence="1">
    <location>
        <begin position="538"/>
        <end position="571"/>
    </location>
</feature>
<dbReference type="Pfam" id="PF24681">
    <property type="entry name" value="Kelch_KLHDC2_KLHL20_DRC7"/>
    <property type="match status" value="1"/>
</dbReference>
<dbReference type="OrthoDB" id="4447at2759"/>
<dbReference type="InParanoid" id="A0A316V527"/>
<proteinExistence type="predicted"/>
<dbReference type="InterPro" id="IPR015915">
    <property type="entry name" value="Kelch-typ_b-propeller"/>
</dbReference>
<dbReference type="RefSeq" id="XP_025352864.1">
    <property type="nucleotide sequence ID" value="XM_025499357.1"/>
</dbReference>
<gene>
    <name evidence="3" type="ORF">FA14DRAFT_161943</name>
</gene>
<dbReference type="PANTHER" id="PTHR46063:SF1">
    <property type="entry name" value="KELCH DOMAIN-CONTAINING PROTEIN 4"/>
    <property type="match status" value="1"/>
</dbReference>
<dbReference type="InterPro" id="IPR052588">
    <property type="entry name" value="Kelch_domain_protein"/>
</dbReference>
<dbReference type="InterPro" id="IPR025183">
    <property type="entry name" value="DUF4110"/>
</dbReference>
<accession>A0A316V527</accession>
<evidence type="ECO:0000313" key="3">
    <source>
        <dbReference type="EMBL" id="PWN32562.1"/>
    </source>
</evidence>
<dbReference type="AlphaFoldDB" id="A0A316V527"/>
<dbReference type="Pfam" id="PF13422">
    <property type="entry name" value="DUF4110"/>
    <property type="match status" value="1"/>
</dbReference>
<feature type="region of interest" description="Disordered" evidence="1">
    <location>
        <begin position="686"/>
        <end position="716"/>
    </location>
</feature>
<feature type="compositionally biased region" description="Acidic residues" evidence="1">
    <location>
        <begin position="439"/>
        <end position="462"/>
    </location>
</feature>
<feature type="region of interest" description="Disordered" evidence="1">
    <location>
        <begin position="415"/>
        <end position="467"/>
    </location>
</feature>
<feature type="compositionally biased region" description="Basic residues" evidence="1">
    <location>
        <begin position="415"/>
        <end position="428"/>
    </location>
</feature>
<feature type="compositionally biased region" description="Gly residues" evidence="1">
    <location>
        <begin position="60"/>
        <end position="69"/>
    </location>
</feature>
<evidence type="ECO:0000256" key="1">
    <source>
        <dbReference type="SAM" id="MobiDB-lite"/>
    </source>
</evidence>
<feature type="compositionally biased region" description="Basic and acidic residues" evidence="1">
    <location>
        <begin position="594"/>
        <end position="604"/>
    </location>
</feature>
<name>A0A316V527_9BASI</name>
<feature type="compositionally biased region" description="Basic and acidic residues" evidence="1">
    <location>
        <begin position="22"/>
        <end position="35"/>
    </location>
</feature>
<dbReference type="EMBL" id="KZ819605">
    <property type="protein sequence ID" value="PWN32562.1"/>
    <property type="molecule type" value="Genomic_DNA"/>
</dbReference>
<feature type="domain" description="DUF4110" evidence="2">
    <location>
        <begin position="618"/>
        <end position="696"/>
    </location>
</feature>
<dbReference type="Gene3D" id="2.120.10.80">
    <property type="entry name" value="Kelch-type beta propeller"/>
    <property type="match status" value="1"/>
</dbReference>
<dbReference type="STRING" id="1280837.A0A316V527"/>
<dbReference type="Proteomes" id="UP000245771">
    <property type="component" value="Unassembled WGS sequence"/>
</dbReference>
<feature type="region of interest" description="Disordered" evidence="1">
    <location>
        <begin position="1"/>
        <end position="70"/>
    </location>
</feature>
<protein>
    <recommendedName>
        <fullName evidence="2">DUF4110 domain-containing protein</fullName>
    </recommendedName>
</protein>
<sequence length="716" mass="80348">MGKKGKGDLSATKAAAKAAKRAKQESKAARAETKKATKNTKPSTTPANNKNQKGKKGKGKQNGGGGGGVVFDEGEDLDALLKQFREDWENEHKTTEEKVGQAPSRRANATLTACPLGTDLWLFGGEYFDGDRAMFYPDLYRYTPATVAASNAASADDAIVDHGTWRMYASPTQPGPRSAHQIAATAANGGQLWLFGGEFAGMRMTSFHHYRDLWVFHIATKQWERIDTKVRPSARSGHRMAFWKHFLVLFGGFQDTGARTTYLGDLWIFDTSEYKWHEIKQNDLRKPTSRSGFSLITSTDGIILHGGYCKRYVKGQRTQGVALEDTWLLKMTLGEDGDLFINGSIEWQRRRKIGYAPGPRSGCTMAVWGNRNMGVLFGGVVDTETDEESLESQCFNDLFGYQIAGNGRWISLNLRKPKKKGGRRRRKPAAPVVQHNQNSDDDEENAQNEDEQSEEEPEDDPDDPQKSVPIVRYNTMLAVQRNTLYAYGGIHETAEREYTMDDFHTLDLSKMDRFQCLKACPIDSLEWNESASESGSSDSDDDDSSSSSSEEEELPEGEEYEAEVVREEDYDPLLQNEELSLDDETLALLKRQREEREELRKRTETFLGVSKQSNRTEEDVLSTPLPGESLRDFYSRSKSYWASIAHEQSQGQSRGKEMRRDGFELAEKKYLEVKPVLQEIERIQREAGLDEEEMKAAASGKSGPGGGTGVDSRNRR</sequence>
<dbReference type="GeneID" id="37021138"/>
<feature type="region of interest" description="Disordered" evidence="1">
    <location>
        <begin position="528"/>
        <end position="578"/>
    </location>
</feature>
<feature type="region of interest" description="Disordered" evidence="1">
    <location>
        <begin position="594"/>
        <end position="630"/>
    </location>
</feature>
<organism evidence="3 4">
    <name type="scientific">Meira miltonrushii</name>
    <dbReference type="NCBI Taxonomy" id="1280837"/>
    <lineage>
        <taxon>Eukaryota</taxon>
        <taxon>Fungi</taxon>
        <taxon>Dikarya</taxon>
        <taxon>Basidiomycota</taxon>
        <taxon>Ustilaginomycotina</taxon>
        <taxon>Exobasidiomycetes</taxon>
        <taxon>Exobasidiales</taxon>
        <taxon>Brachybasidiaceae</taxon>
        <taxon>Meira</taxon>
    </lineage>
</organism>